<dbReference type="InterPro" id="IPR016197">
    <property type="entry name" value="Chromo-like_dom_sf"/>
</dbReference>
<protein>
    <recommendedName>
        <fullName evidence="2">Chromo domain-containing protein</fullName>
    </recommendedName>
</protein>
<dbReference type="InterPro" id="IPR000953">
    <property type="entry name" value="Chromo/chromo_shadow_dom"/>
</dbReference>
<dbReference type="EMBL" id="KI689874">
    <property type="protein sequence ID" value="ETK71271.1"/>
    <property type="molecule type" value="Genomic_DNA"/>
</dbReference>
<organism evidence="3">
    <name type="scientific">Phytophthora nicotianae</name>
    <name type="common">Potato buckeye rot agent</name>
    <name type="synonym">Phytophthora parasitica</name>
    <dbReference type="NCBI Taxonomy" id="4792"/>
    <lineage>
        <taxon>Eukaryota</taxon>
        <taxon>Sar</taxon>
        <taxon>Stramenopiles</taxon>
        <taxon>Oomycota</taxon>
        <taxon>Peronosporomycetes</taxon>
        <taxon>Peronosporales</taxon>
        <taxon>Peronosporaceae</taxon>
        <taxon>Phytophthora</taxon>
    </lineage>
</organism>
<dbReference type="PROSITE" id="PS50013">
    <property type="entry name" value="CHROMO_2"/>
    <property type="match status" value="1"/>
</dbReference>
<evidence type="ECO:0000256" key="1">
    <source>
        <dbReference type="SAM" id="MobiDB-lite"/>
    </source>
</evidence>
<dbReference type="VEuPathDB" id="FungiDB:PPTG_18852"/>
<proteinExistence type="predicted"/>
<dbReference type="AlphaFoldDB" id="W2FMV6"/>
<evidence type="ECO:0000259" key="2">
    <source>
        <dbReference type="PROSITE" id="PS50013"/>
    </source>
</evidence>
<dbReference type="GO" id="GO:0003676">
    <property type="term" value="F:nucleic acid binding"/>
    <property type="evidence" value="ECO:0007669"/>
    <property type="project" value="InterPro"/>
</dbReference>
<name>W2FMV6_PHYNI</name>
<reference evidence="3" key="1">
    <citation type="submission" date="2013-11" db="EMBL/GenBank/DDBJ databases">
        <title>The Genome Sequence of Phytophthora parasitica CJ02B3.</title>
        <authorList>
            <consortium name="The Broad Institute Genomics Platform"/>
            <person name="Russ C."/>
            <person name="Tyler B."/>
            <person name="Panabieres F."/>
            <person name="Shan W."/>
            <person name="Tripathy S."/>
            <person name="Grunwald N."/>
            <person name="Machado M."/>
            <person name="Johnson C.S."/>
            <person name="Arredondo F."/>
            <person name="Hong C."/>
            <person name="Coffey M."/>
            <person name="Young S.K."/>
            <person name="Zeng Q."/>
            <person name="Gargeya S."/>
            <person name="Fitzgerald M."/>
            <person name="Abouelleil A."/>
            <person name="Alvarado L."/>
            <person name="Chapman S.B."/>
            <person name="Gainer-Dewar J."/>
            <person name="Goldberg J."/>
            <person name="Griggs A."/>
            <person name="Gujja S."/>
            <person name="Hansen M."/>
            <person name="Howarth C."/>
            <person name="Imamovic A."/>
            <person name="Ireland A."/>
            <person name="Larimer J."/>
            <person name="McCowan C."/>
            <person name="Murphy C."/>
            <person name="Pearson M."/>
            <person name="Poon T.W."/>
            <person name="Priest M."/>
            <person name="Roberts A."/>
            <person name="Saif S."/>
            <person name="Shea T."/>
            <person name="Sykes S."/>
            <person name="Wortman J."/>
            <person name="Nusbaum C."/>
            <person name="Birren B."/>
        </authorList>
    </citation>
    <scope>NUCLEOTIDE SEQUENCE [LARGE SCALE GENOMIC DNA]</scope>
    <source>
        <strain evidence="3">CJ02B3</strain>
    </source>
</reference>
<dbReference type="CDD" id="cd00024">
    <property type="entry name" value="CD_CSD"/>
    <property type="match status" value="1"/>
</dbReference>
<dbReference type="Proteomes" id="UP000053236">
    <property type="component" value="Unassembled WGS sequence"/>
</dbReference>
<dbReference type="SMART" id="SM00298">
    <property type="entry name" value="CHROMO"/>
    <property type="match status" value="1"/>
</dbReference>
<dbReference type="SUPFAM" id="SSF54160">
    <property type="entry name" value="Chromo domain-like"/>
    <property type="match status" value="1"/>
</dbReference>
<dbReference type="InterPro" id="IPR036397">
    <property type="entry name" value="RNaseH_sf"/>
</dbReference>
<feature type="region of interest" description="Disordered" evidence="1">
    <location>
        <begin position="162"/>
        <end position="184"/>
    </location>
</feature>
<gene>
    <name evidence="3" type="ORF">L915_21480</name>
</gene>
<sequence length="272" mass="31233">MRGEIECKAPGLTPLRQRALDRLRMRPAHEFLHVKRDWNQSADRLASTALNQQEGAVVTSEADRDDLAVLNRFQELLLPKDDGPVARIAAMTRSRARLESSPKVLQLIVVQRIRTDGILRAQNEEKWIIDLKAYLPGNLERLDASEARACGKITRDYDVEEAGGTGRPAARCTPPLSYESGGMTSGVGRTYQRELDEDEYEVKRIADMRSSKKTRYSRTRREYLIFWRGYAEPSWVDETDLSCGALLSDFERGRTDRNRFEAMQSHEEWWNI</sequence>
<dbReference type="Gene3D" id="3.30.420.10">
    <property type="entry name" value="Ribonuclease H-like superfamily/Ribonuclease H"/>
    <property type="match status" value="1"/>
</dbReference>
<evidence type="ECO:0000313" key="3">
    <source>
        <dbReference type="EMBL" id="ETK71271.1"/>
    </source>
</evidence>
<feature type="domain" description="Chromo" evidence="2">
    <location>
        <begin position="200"/>
        <end position="262"/>
    </location>
</feature>
<dbReference type="VEuPathDB" id="FungiDB:PPTG_11110"/>
<accession>W2FMV6</accession>
<dbReference type="Gene3D" id="2.40.50.40">
    <property type="match status" value="1"/>
</dbReference>